<proteinExistence type="predicted"/>
<name>A0A2T0WRX1_9RHOB</name>
<dbReference type="Proteomes" id="UP000238392">
    <property type="component" value="Unassembled WGS sequence"/>
</dbReference>
<protein>
    <recommendedName>
        <fullName evidence="3">GAF domain-containing protein</fullName>
    </recommendedName>
</protein>
<evidence type="ECO:0000313" key="2">
    <source>
        <dbReference type="Proteomes" id="UP000238392"/>
    </source>
</evidence>
<evidence type="ECO:0000313" key="1">
    <source>
        <dbReference type="EMBL" id="PRY89451.1"/>
    </source>
</evidence>
<organism evidence="1 2">
    <name type="scientific">Donghicola tyrosinivorans</name>
    <dbReference type="NCBI Taxonomy" id="1652492"/>
    <lineage>
        <taxon>Bacteria</taxon>
        <taxon>Pseudomonadati</taxon>
        <taxon>Pseudomonadota</taxon>
        <taxon>Alphaproteobacteria</taxon>
        <taxon>Rhodobacterales</taxon>
        <taxon>Roseobacteraceae</taxon>
        <taxon>Donghicola</taxon>
    </lineage>
</organism>
<accession>A0A2T0WRX1</accession>
<dbReference type="EMBL" id="PVTQ01000006">
    <property type="protein sequence ID" value="PRY89451.1"/>
    <property type="molecule type" value="Genomic_DNA"/>
</dbReference>
<dbReference type="AlphaFoldDB" id="A0A2T0WRX1"/>
<gene>
    <name evidence="1" type="ORF">CLV74_106153</name>
</gene>
<evidence type="ECO:0008006" key="3">
    <source>
        <dbReference type="Google" id="ProtNLM"/>
    </source>
</evidence>
<sequence>MSKNVIIFPTTESSEMRKHRMVNELLILALDGDPQLNRMCEIVAMLRSCRRAFVALENEGAFFMVGQHGFDQMQYPMHQALPLLKNLTESVEYLDVPAQFHGLSDASGGNAVPRYLHIAPMVYEGVVIGYCGIADDVEKPACSDVELHAMETMAMSAVERLRTHAVLRPQAAQLFGLL</sequence>
<comment type="caution">
    <text evidence="1">The sequence shown here is derived from an EMBL/GenBank/DDBJ whole genome shotgun (WGS) entry which is preliminary data.</text>
</comment>
<reference evidence="1 2" key="1">
    <citation type="submission" date="2018-03" db="EMBL/GenBank/DDBJ databases">
        <title>Genomic Encyclopedia of Archaeal and Bacterial Type Strains, Phase II (KMG-II): from individual species to whole genera.</title>
        <authorList>
            <person name="Goeker M."/>
        </authorList>
    </citation>
    <scope>NUCLEOTIDE SEQUENCE [LARGE SCALE GENOMIC DNA]</scope>
    <source>
        <strain evidence="1 2">DSM 100212</strain>
    </source>
</reference>
<keyword evidence="2" id="KW-1185">Reference proteome</keyword>